<feature type="transmembrane region" description="Helical" evidence="3">
    <location>
        <begin position="7"/>
        <end position="35"/>
    </location>
</feature>
<dbReference type="InterPro" id="IPR013937">
    <property type="entry name" value="Sorting_nexin_C"/>
</dbReference>
<keyword evidence="3" id="KW-0812">Transmembrane</keyword>
<dbReference type="EMBL" id="CP119936">
    <property type="protein sequence ID" value="WFD03294.1"/>
    <property type="molecule type" value="Genomic_DNA"/>
</dbReference>
<feature type="compositionally biased region" description="Basic and acidic residues" evidence="2">
    <location>
        <begin position="1000"/>
        <end position="1013"/>
    </location>
</feature>
<name>A0AAF0E099_9BASI</name>
<evidence type="ECO:0000256" key="2">
    <source>
        <dbReference type="SAM" id="MobiDB-lite"/>
    </source>
</evidence>
<dbReference type="Pfam" id="PF10209">
    <property type="entry name" value="DUF2340"/>
    <property type="match status" value="1"/>
</dbReference>
<organism evidence="5 6">
    <name type="scientific">Malassezia obtusa</name>
    <dbReference type="NCBI Taxonomy" id="76774"/>
    <lineage>
        <taxon>Eukaryota</taxon>
        <taxon>Fungi</taxon>
        <taxon>Dikarya</taxon>
        <taxon>Basidiomycota</taxon>
        <taxon>Ustilaginomycotina</taxon>
        <taxon>Malasseziomycetes</taxon>
        <taxon>Malasseziales</taxon>
        <taxon>Malasseziaceae</taxon>
        <taxon>Malassezia</taxon>
    </lineage>
</organism>
<evidence type="ECO:0000256" key="1">
    <source>
        <dbReference type="ARBA" id="ARBA00010883"/>
    </source>
</evidence>
<keyword evidence="3" id="KW-0472">Membrane</keyword>
<dbReference type="Pfam" id="PF08628">
    <property type="entry name" value="Nexin_C"/>
    <property type="match status" value="1"/>
</dbReference>
<feature type="region of interest" description="Disordered" evidence="2">
    <location>
        <begin position="681"/>
        <end position="706"/>
    </location>
</feature>
<feature type="compositionally biased region" description="Low complexity" evidence="2">
    <location>
        <begin position="914"/>
        <end position="924"/>
    </location>
</feature>
<proteinExistence type="inferred from homology"/>
<feature type="compositionally biased region" description="Low complexity" evidence="2">
    <location>
        <begin position="390"/>
        <end position="411"/>
    </location>
</feature>
<dbReference type="PANTHER" id="PTHR22775">
    <property type="entry name" value="SORTING NEXIN"/>
    <property type="match status" value="1"/>
</dbReference>
<protein>
    <recommendedName>
        <fullName evidence="4">PXA domain-containing protein</fullName>
    </recommendedName>
</protein>
<keyword evidence="6" id="KW-1185">Reference proteome</keyword>
<evidence type="ECO:0000313" key="5">
    <source>
        <dbReference type="EMBL" id="WFD03294.1"/>
    </source>
</evidence>
<feature type="compositionally biased region" description="Basic and acidic residues" evidence="2">
    <location>
        <begin position="971"/>
        <end position="986"/>
    </location>
</feature>
<dbReference type="PROSITE" id="PS51207">
    <property type="entry name" value="PXA"/>
    <property type="match status" value="1"/>
</dbReference>
<feature type="compositionally biased region" description="Basic and acidic residues" evidence="2">
    <location>
        <begin position="508"/>
        <end position="517"/>
    </location>
</feature>
<comment type="similarity">
    <text evidence="1">Belongs to the sorting nexin family.</text>
</comment>
<evidence type="ECO:0000256" key="3">
    <source>
        <dbReference type="SAM" id="Phobius"/>
    </source>
</evidence>
<gene>
    <name evidence="5" type="ORF">MOBT1_001983</name>
</gene>
<dbReference type="SMART" id="SM00313">
    <property type="entry name" value="PXA"/>
    <property type="match status" value="1"/>
</dbReference>
<dbReference type="InterPro" id="IPR018794">
    <property type="entry name" value="UPF0538"/>
</dbReference>
<sequence length="1383" mass="147433">MTLLVNAALVVLALMVLRLGIWATVLTVALVVLLLCHPMLHTFLELAVPNHLVSDQSAARDEAHASALRGRLSDLATRPKGSAKAQGRMDLSGVPAELRTELGQILQLVKRDFIQYWYDPISFGDDAFPDEAIGSLEHLFSQVSLRLEQFRRANVATELSLTALSVLVAALRRRRIAQSNAATDAGGTSKALGLGLWETSEARIESLRASISTLLLQSLPYEDSRSPALITLLTEILTKQIWETLQTQSDPDVLNQYIVQYGKKSPGTAITAMALGDVPSQVEAAAQRSANSVLHAAPDVASSVTSTLGSAVAVSAPAVAGAAEQTAGVLHEAYSTLAGAAVGDEAGQPDQPSGTDLQKAGEAPAMDQAKEPKATDGATADRAKEAKARASGATDKAANAADAQAAGAKAQHMPPSKDVRKDSQAATSEAPHLAKPSDTRAEQRAAPSAADKSTTGDLLSLDDDTNPWADPPKASPLARGPHQGALVNADLLDLTNDLDTQPPARPMDIPKELREPPLPRSLQQSTYDAPLGYEVRRSHSPRASGITEVLASRDPEKLDPFEHYLQEVDASHSAQKRRPEGATLMQLHANLDALARTADHHSMTPELFEADVRNILRPALDLLPEHETPPALPSARVRPAIRQALAGSLATPSAVRPVQHALLARLQQLWDAYMAQSASRHLAYEPRRPPSRPTSGAGVARGRSPELQRTLASTEGITTVSVVDVSANAERAGPIDVRSLQVLISIEDTSSHAGGYVLLRSWAQFEALHAELERLYAQRPVDTVLGAPPPGLPALRGKSSGEACEALQTYLTRLLVSKDGNIAWYSTTQAVQRFIDKTRAEEEPVRNRANLMSSIGDVGRSFASGVAGAAGTARKGLGQGIGQIGSVAPAAATAPARLGTNFSRGLFGAKDARSPTSPRPTSRSPFDERVPFDTGAELPRPPLPARARNSQPFEREALGDVAAESGPGAGEAKRGADMARADERRSGRAPQASDAASGRAEPRAKDAPGDTAKEVPAPPAPPKDPVPRSSSPRKPRAVPAKHAGDAGKPAGKPGKPGAAPAPNAQDEAENLSPQDIDALLTAVFAVVHEAFNLQGAWTLRRGLLRVLEQVVRTTYSTSVVSTLVYFASMLTVPALASWLEVLRATLWPNGVWKSESAPPRTVAQKRATAAEAREVVLSYTPTQAAYTIGMGGKQTCMDALATIHEVVTDPVVALDLHLALVLRAPRTEGFVPHAFAPQPEFLDNTETNRARPLTDAVITVRVIKNFEYRTMKALVLHVDLTQTNLEQLRVRCIEAVRTQPAFKAYRSVADQLDTVKLYTRAHGAKTSNLIINLDHPEWIFANDPAGPSLAELGIENETELSLFNRAAYDAFLANPQTRWDATG</sequence>
<feature type="region of interest" description="Disordered" evidence="2">
    <location>
        <begin position="343"/>
        <end position="481"/>
    </location>
</feature>
<dbReference type="GO" id="GO:0035091">
    <property type="term" value="F:phosphatidylinositol binding"/>
    <property type="evidence" value="ECO:0007669"/>
    <property type="project" value="TreeGrafter"/>
</dbReference>
<keyword evidence="3" id="KW-1133">Transmembrane helix</keyword>
<dbReference type="Proteomes" id="UP001214603">
    <property type="component" value="Chromosome 3"/>
</dbReference>
<feature type="region of interest" description="Disordered" evidence="2">
    <location>
        <begin position="496"/>
        <end position="529"/>
    </location>
</feature>
<feature type="domain" description="PXA" evidence="4">
    <location>
        <begin position="95"/>
        <end position="266"/>
    </location>
</feature>
<dbReference type="PANTHER" id="PTHR22775:SF3">
    <property type="entry name" value="SORTING NEXIN-13"/>
    <property type="match status" value="1"/>
</dbReference>
<feature type="compositionally biased region" description="Low complexity" evidence="2">
    <location>
        <begin position="1037"/>
        <end position="1064"/>
    </location>
</feature>
<reference evidence="5" key="1">
    <citation type="submission" date="2023-03" db="EMBL/GenBank/DDBJ databases">
        <title>Mating type loci evolution in Malassezia.</title>
        <authorList>
            <person name="Coelho M.A."/>
        </authorList>
    </citation>
    <scope>NUCLEOTIDE SEQUENCE</scope>
    <source>
        <strain evidence="5">CBS 7876</strain>
    </source>
</reference>
<evidence type="ECO:0000313" key="6">
    <source>
        <dbReference type="Proteomes" id="UP001214603"/>
    </source>
</evidence>
<dbReference type="InterPro" id="IPR003114">
    <property type="entry name" value="Phox_assoc"/>
</dbReference>
<accession>A0AAF0E099</accession>
<feature type="region of interest" description="Disordered" evidence="2">
    <location>
        <begin position="906"/>
        <end position="1070"/>
    </location>
</feature>
<feature type="compositionally biased region" description="Basic and acidic residues" evidence="2">
    <location>
        <begin position="368"/>
        <end position="388"/>
    </location>
</feature>
<dbReference type="Pfam" id="PF02194">
    <property type="entry name" value="PXA"/>
    <property type="match status" value="1"/>
</dbReference>
<evidence type="ECO:0000259" key="4">
    <source>
        <dbReference type="PROSITE" id="PS51207"/>
    </source>
</evidence>